<organism evidence="2 4">
    <name type="scientific">Crassostrea virginica</name>
    <name type="common">Eastern oyster</name>
    <dbReference type="NCBI Taxonomy" id="6565"/>
    <lineage>
        <taxon>Eukaryota</taxon>
        <taxon>Metazoa</taxon>
        <taxon>Spiralia</taxon>
        <taxon>Lophotrochozoa</taxon>
        <taxon>Mollusca</taxon>
        <taxon>Bivalvia</taxon>
        <taxon>Autobranchia</taxon>
        <taxon>Pteriomorphia</taxon>
        <taxon>Ostreida</taxon>
        <taxon>Ostreoidea</taxon>
        <taxon>Ostreidae</taxon>
        <taxon>Crassostrea</taxon>
    </lineage>
</organism>
<dbReference type="InterPro" id="IPR042868">
    <property type="entry name" value="PHYHIP/PHYHIPL"/>
</dbReference>
<dbReference type="RefSeq" id="XP_022336343.1">
    <property type="nucleotide sequence ID" value="XM_022480635.1"/>
</dbReference>
<evidence type="ECO:0000259" key="1">
    <source>
        <dbReference type="Pfam" id="PF19281"/>
    </source>
</evidence>
<name>A0A8B8E9J7_CRAVI</name>
<dbReference type="OrthoDB" id="6160028at2759"/>
<evidence type="ECO:0000313" key="5">
    <source>
        <dbReference type="RefSeq" id="XP_022336345.1"/>
    </source>
</evidence>
<dbReference type="InterPro" id="IPR045545">
    <property type="entry name" value="PHYIP/PHIPL_C"/>
</dbReference>
<dbReference type="PANTHER" id="PTHR15698">
    <property type="entry name" value="PROTEIN CBG15099"/>
    <property type="match status" value="1"/>
</dbReference>
<protein>
    <submittedName>
        <fullName evidence="3 4">Phytanoyl-CoA hydroxylase-interacting protein-like isoform X1</fullName>
    </submittedName>
</protein>
<feature type="domain" description="Phytanoyl-CoA hydroxylase-interacting protein-like C-terminal" evidence="1">
    <location>
        <begin position="220"/>
        <end position="383"/>
    </location>
</feature>
<evidence type="ECO:0000313" key="4">
    <source>
        <dbReference type="RefSeq" id="XP_022336344.1"/>
    </source>
</evidence>
<dbReference type="Pfam" id="PF19281">
    <property type="entry name" value="PHYHIP_C"/>
    <property type="match status" value="1"/>
</dbReference>
<evidence type="ECO:0000313" key="3">
    <source>
        <dbReference type="RefSeq" id="XP_022336343.1"/>
    </source>
</evidence>
<dbReference type="KEGG" id="cvn:111132802"/>
<evidence type="ECO:0000313" key="2">
    <source>
        <dbReference type="Proteomes" id="UP000694844"/>
    </source>
</evidence>
<dbReference type="AlphaFoldDB" id="A0A8B8E9J7"/>
<dbReference type="Proteomes" id="UP000694844">
    <property type="component" value="Chromosome 5"/>
</dbReference>
<reference evidence="3 4" key="1">
    <citation type="submission" date="2025-04" db="UniProtKB">
        <authorList>
            <consortium name="RefSeq"/>
        </authorList>
    </citation>
    <scope>IDENTIFICATION</scope>
    <source>
        <tissue evidence="3 4">Whole sample</tissue>
    </source>
</reference>
<dbReference type="RefSeq" id="XP_022336344.1">
    <property type="nucleotide sequence ID" value="XM_022480636.1"/>
</dbReference>
<dbReference type="GeneID" id="111132802"/>
<dbReference type="PANTHER" id="PTHR15698:SF10">
    <property type="entry name" value="PHYTANOYL-COA HYDROXYLASE-INTERACTING PROTEIN-LIKE C-TERMINAL DOMAIN-CONTAINING PROTEIN"/>
    <property type="match status" value="1"/>
</dbReference>
<keyword evidence="2" id="KW-1185">Reference proteome</keyword>
<gene>
    <name evidence="3 4 5" type="primary">LOC111132802</name>
</gene>
<dbReference type="RefSeq" id="XP_022336345.1">
    <property type="nucleotide sequence ID" value="XM_022480637.1"/>
</dbReference>
<proteinExistence type="predicted"/>
<accession>A0A8B8E9J7</accession>
<sequence>MPILVHELKIKNGANESRRMLVRTKEDTAREWCKSVIVVTHRSCERGMMVILDTKNQQRATVEFPDNPEKPTTIKDFFIKMYGVDAMEKVVDECSTDYIESKLREDMETIEVWKREIPIGKYTLKINSESKDRILLITEVATDEKHLLQCQSEGGTMVYEIPFPLKPASDYVVQAFYGSCLGPGKYSLSAHAHFEFRTAMLQKHVQLLYNRASEFCRPARRCAIYHLYRNKPRHYFEKIRSRGGVMTKYLKNNGGDQASPLNRSIQGLFFSAHYKYSPDGWPYLPERSPFGDQRLHVALPFFVNANTNLYFADFFCHYKNHHVTLVITKAGSYSDQFCKKHLIPVDKRNNPFLYYNHWQNTCFTNVALNIEIFYTDNIDIGYLIYHDYAYFSFCKVIGNSKGKSFIGQMKNKECQKCNLTSEEIIEPVLI</sequence>